<keyword evidence="3" id="KW-0732">Signal</keyword>
<dbReference type="GO" id="GO:0016491">
    <property type="term" value="F:oxidoreductase activity"/>
    <property type="evidence" value="ECO:0007669"/>
    <property type="project" value="UniProtKB-KW"/>
</dbReference>
<protein>
    <submittedName>
        <fullName evidence="10">DsbA family protein</fullName>
    </submittedName>
</protein>
<dbReference type="InterPro" id="IPR036249">
    <property type="entry name" value="Thioredoxin-like_sf"/>
</dbReference>
<dbReference type="PANTHER" id="PTHR13887">
    <property type="entry name" value="GLUTATHIONE S-TRANSFERASE KAPPA"/>
    <property type="match status" value="1"/>
</dbReference>
<dbReference type="PROSITE" id="PS51352">
    <property type="entry name" value="THIOREDOXIN_2"/>
    <property type="match status" value="1"/>
</dbReference>
<evidence type="ECO:0000313" key="11">
    <source>
        <dbReference type="Proteomes" id="UP001430377"/>
    </source>
</evidence>
<keyword evidence="5" id="KW-0560">Oxidoreductase</keyword>
<dbReference type="Gene3D" id="3.40.30.10">
    <property type="entry name" value="Glutaredoxin"/>
    <property type="match status" value="1"/>
</dbReference>
<feature type="domain" description="Thioredoxin" evidence="9">
    <location>
        <begin position="27"/>
        <end position="217"/>
    </location>
</feature>
<comment type="similarity">
    <text evidence="1">Belongs to the thioredoxin family. DsbA subfamily.</text>
</comment>
<keyword evidence="4" id="KW-0249">Electron transport</keyword>
<reference evidence="10 11" key="1">
    <citation type="submission" date="2021-06" db="EMBL/GenBank/DDBJ databases">
        <title>Halomicroarcula sp. a new haloarchaeum isolated from saline soil.</title>
        <authorList>
            <person name="Duran-Viseras A."/>
            <person name="Sanchez-Porro C."/>
            <person name="Ventosa A."/>
        </authorList>
    </citation>
    <scope>NUCLEOTIDE SEQUENCE [LARGE SCALE GENOMIC DNA]</scope>
    <source>
        <strain evidence="10 11">F13</strain>
    </source>
</reference>
<dbReference type="InterPro" id="IPR012336">
    <property type="entry name" value="Thioredoxin-like_fold"/>
</dbReference>
<dbReference type="Pfam" id="PF13462">
    <property type="entry name" value="Thioredoxin_4"/>
    <property type="match status" value="1"/>
</dbReference>
<evidence type="ECO:0000256" key="3">
    <source>
        <dbReference type="ARBA" id="ARBA00022729"/>
    </source>
</evidence>
<keyword evidence="11" id="KW-1185">Reference proteome</keyword>
<evidence type="ECO:0000313" key="10">
    <source>
        <dbReference type="EMBL" id="MBX0323368.1"/>
    </source>
</evidence>
<evidence type="ECO:0000256" key="7">
    <source>
        <dbReference type="ARBA" id="ARBA00023284"/>
    </source>
</evidence>
<name>A0AAW4PSK4_9EURY</name>
<dbReference type="Proteomes" id="UP001430377">
    <property type="component" value="Unassembled WGS sequence"/>
</dbReference>
<evidence type="ECO:0000256" key="6">
    <source>
        <dbReference type="ARBA" id="ARBA00023157"/>
    </source>
</evidence>
<comment type="similarity">
    <text evidence="2">Belongs to the glutaredoxin family.</text>
</comment>
<dbReference type="SUPFAM" id="SSF52833">
    <property type="entry name" value="Thioredoxin-like"/>
    <property type="match status" value="1"/>
</dbReference>
<keyword evidence="6" id="KW-1015">Disulfide bond</keyword>
<evidence type="ECO:0000256" key="4">
    <source>
        <dbReference type="ARBA" id="ARBA00022982"/>
    </source>
</evidence>
<keyword evidence="4" id="KW-0813">Transport</keyword>
<organism evidence="10 11">
    <name type="scientific">Haloarcula rubra</name>
    <dbReference type="NCBI Taxonomy" id="2487747"/>
    <lineage>
        <taxon>Archaea</taxon>
        <taxon>Methanobacteriati</taxon>
        <taxon>Methanobacteriota</taxon>
        <taxon>Stenosarchaea group</taxon>
        <taxon>Halobacteria</taxon>
        <taxon>Halobacteriales</taxon>
        <taxon>Haloarculaceae</taxon>
        <taxon>Haloarcula</taxon>
    </lineage>
</organism>
<evidence type="ECO:0000256" key="8">
    <source>
        <dbReference type="SAM" id="MobiDB-lite"/>
    </source>
</evidence>
<accession>A0AAW4PSK4</accession>
<comment type="caution">
    <text evidence="10">The sequence shown here is derived from an EMBL/GenBank/DDBJ whole genome shotgun (WGS) entry which is preliminary data.</text>
</comment>
<keyword evidence="7" id="KW-0676">Redox-active center</keyword>
<proteinExistence type="inferred from homology"/>
<dbReference type="PANTHER" id="PTHR13887:SF14">
    <property type="entry name" value="DISULFIDE BOND FORMATION PROTEIN D"/>
    <property type="match status" value="1"/>
</dbReference>
<dbReference type="EMBL" id="RKLR01000003">
    <property type="protein sequence ID" value="MBX0323368.1"/>
    <property type="molecule type" value="Genomic_DNA"/>
</dbReference>
<dbReference type="RefSeq" id="WP_220618339.1">
    <property type="nucleotide sequence ID" value="NZ_RKLR01000003.1"/>
</dbReference>
<evidence type="ECO:0000256" key="5">
    <source>
        <dbReference type="ARBA" id="ARBA00023002"/>
    </source>
</evidence>
<gene>
    <name evidence="10" type="ORF">EGH21_10040</name>
</gene>
<evidence type="ECO:0000259" key="9">
    <source>
        <dbReference type="PROSITE" id="PS51352"/>
    </source>
</evidence>
<sequence>MTRLSRRGFIAGSVALTGVTAGCLSGGSGGDGSDGSSVPTASGQPLSAPVAGNSDADVTVAAYEDYACPHCQTYSQTVFPKVRENFLADGTVRYEFHDFPIPVDEQVSWQAANAARKVQDSAGDAAFFTYSKRLFDNQGRLGPDVYAELADGLDVDGSAVREAATGRTYDPTVQADRDGAVEKGLRGTPTVLVNDQPVEWQEIAYAPVRDAIESALNG</sequence>
<feature type="region of interest" description="Disordered" evidence="8">
    <location>
        <begin position="27"/>
        <end position="50"/>
    </location>
</feature>
<evidence type="ECO:0000256" key="2">
    <source>
        <dbReference type="ARBA" id="ARBA00007787"/>
    </source>
</evidence>
<dbReference type="PROSITE" id="PS51257">
    <property type="entry name" value="PROKAR_LIPOPROTEIN"/>
    <property type="match status" value="1"/>
</dbReference>
<dbReference type="InterPro" id="IPR013766">
    <property type="entry name" value="Thioredoxin_domain"/>
</dbReference>
<dbReference type="AlphaFoldDB" id="A0AAW4PSK4"/>
<evidence type="ECO:0000256" key="1">
    <source>
        <dbReference type="ARBA" id="ARBA00005791"/>
    </source>
</evidence>